<dbReference type="NCBIfam" id="TIGR01701">
    <property type="entry name" value="Fdhalpha-like"/>
    <property type="match status" value="1"/>
</dbReference>
<evidence type="ECO:0000313" key="7">
    <source>
        <dbReference type="Proteomes" id="UP001589834"/>
    </source>
</evidence>
<evidence type="ECO:0000259" key="5">
    <source>
        <dbReference type="Pfam" id="PF01568"/>
    </source>
</evidence>
<dbReference type="CDD" id="cd02787">
    <property type="entry name" value="MopB_CT_ydeP"/>
    <property type="match status" value="1"/>
</dbReference>
<dbReference type="Pfam" id="PF01568">
    <property type="entry name" value="Molydop_binding"/>
    <property type="match status" value="1"/>
</dbReference>
<organism evidence="6 7">
    <name type="scientific">Ottowia pentelensis</name>
    <dbReference type="NCBI Taxonomy" id="511108"/>
    <lineage>
        <taxon>Bacteria</taxon>
        <taxon>Pseudomonadati</taxon>
        <taxon>Pseudomonadota</taxon>
        <taxon>Betaproteobacteria</taxon>
        <taxon>Burkholderiales</taxon>
        <taxon>Comamonadaceae</taxon>
        <taxon>Ottowia</taxon>
    </lineage>
</organism>
<dbReference type="EMBL" id="JBHLTN010000002">
    <property type="protein sequence ID" value="MFC0591162.1"/>
    <property type="molecule type" value="Genomic_DNA"/>
</dbReference>
<dbReference type="PANTHER" id="PTHR43105">
    <property type="entry name" value="RESPIRATORY NITRATE REDUCTASE"/>
    <property type="match status" value="1"/>
</dbReference>
<proteinExistence type="predicted"/>
<name>A0ABV6PP48_9BURK</name>
<dbReference type="SUPFAM" id="SSF53706">
    <property type="entry name" value="Formate dehydrogenase/DMSO reductase, domains 1-3"/>
    <property type="match status" value="1"/>
</dbReference>
<evidence type="ECO:0000259" key="4">
    <source>
        <dbReference type="Pfam" id="PF00384"/>
    </source>
</evidence>
<dbReference type="InterPro" id="IPR010046">
    <property type="entry name" value="Mopterin_OxRdtse_a_bac"/>
</dbReference>
<dbReference type="InterPro" id="IPR009010">
    <property type="entry name" value="Asp_de-COase-like_dom_sf"/>
</dbReference>
<protein>
    <submittedName>
        <fullName evidence="6">FdhF/YdeP family oxidoreductase</fullName>
    </submittedName>
</protein>
<gene>
    <name evidence="6" type="ORF">ACFFGG_01195</name>
</gene>
<dbReference type="InterPro" id="IPR006657">
    <property type="entry name" value="MoPterin_dinucl-bd_dom"/>
</dbReference>
<dbReference type="Pfam" id="PF00384">
    <property type="entry name" value="Molybdopterin"/>
    <property type="match status" value="1"/>
</dbReference>
<sequence length="781" mass="83955">MTEDPNTIRIDRSNHPAGGWGAVKSTFKVFRLQEIAGKVGTGLLRTNQPGAFDCPGCAFPDKPGKAVVDTCEQGQKAVAWEMTRKAPGPDFFAGHSLEQLRALSDYELESQGRLTVPLLYTTESGHYTPIGWDQVFEITGRELGALGPDQAAFYASGRSSNEAAFLWQLVARAWGCSNLPDSSNFCHEPSGYALKAAIGVGKGTCQLDDFERADLILVIGQNPATNHPRMMAALHDAARRGAKVVAINPLRERGFTNFSDPKAVGEMLTGRGMAVAHRIIQVRIGGDLALFKGVMKRLLELDEQARASGAPRPIDEAFIAQHTTGFEAVAADLAAESWDLLVAESGVRREQIDELAQLYAEAPATMATWCMGLTHHEHSVATIQTLANLLLLRGNIGRPGAGAMPVRGHSNVQGDRTMGATSTMPARWLDNLTGEFPQAAITRQAGLDAAGVTERLLRGDLGALLSLGGNFAVAGPDSTRVLAALSGCRFTLHIATKLNRTHCHPGQVGLLLPTLGRTDLDLQQGRPQVVSVEDSTSTVRSSRGIQAPLAATMMSEPAIVCGLGQALVPAGGIDWAAMAADYGQIREHIERVQRGINDDFADFNRKLAERGRLTLTNSARERQWKTASGKAEFNVHPVPTAGAVARARQRHGEAVLALMTVRSHDQFNTTVYGPDDRYRGVFGGRRVVFLSAADLQARGLRDGQLVDLHGCGDEDEHERVVRGFKAVRYDIPAGCAAAYFPEATPLLAASNLSLHTRTPAYKDIPVLVRAARQEQDTAGAS</sequence>
<dbReference type="InterPro" id="IPR050123">
    <property type="entry name" value="Prok_molybdopt-oxidoreductase"/>
</dbReference>
<feature type="domain" description="Molybdopterin oxidoreductase" evidence="4">
    <location>
        <begin position="113"/>
        <end position="484"/>
    </location>
</feature>
<comment type="caution">
    <text evidence="6">The sequence shown here is derived from an EMBL/GenBank/DDBJ whole genome shotgun (WGS) entry which is preliminary data.</text>
</comment>
<dbReference type="InterPro" id="IPR037951">
    <property type="entry name" value="MopB_CT_YdeP"/>
</dbReference>
<dbReference type="Gene3D" id="3.40.228.10">
    <property type="entry name" value="Dimethylsulfoxide Reductase, domain 2"/>
    <property type="match status" value="1"/>
</dbReference>
<keyword evidence="3" id="KW-0411">Iron-sulfur</keyword>
<dbReference type="RefSeq" id="WP_377478823.1">
    <property type="nucleotide sequence ID" value="NZ_JBHLTN010000002.1"/>
</dbReference>
<keyword evidence="7" id="KW-1185">Reference proteome</keyword>
<accession>A0ABV6PP48</accession>
<feature type="domain" description="Molybdopterin dinucleotide-binding" evidence="5">
    <location>
        <begin position="656"/>
        <end position="742"/>
    </location>
</feature>
<reference evidence="6 7" key="1">
    <citation type="submission" date="2024-09" db="EMBL/GenBank/DDBJ databases">
        <authorList>
            <person name="Sun Q."/>
            <person name="Mori K."/>
        </authorList>
    </citation>
    <scope>NUCLEOTIDE SEQUENCE [LARGE SCALE GENOMIC DNA]</scope>
    <source>
        <strain evidence="6 7">NCAIM B.02336</strain>
    </source>
</reference>
<dbReference type="PIRSF" id="PIRSF000144">
    <property type="entry name" value="CbbBc"/>
    <property type="match status" value="1"/>
</dbReference>
<keyword evidence="1" id="KW-0479">Metal-binding</keyword>
<evidence type="ECO:0000256" key="2">
    <source>
        <dbReference type="ARBA" id="ARBA00023004"/>
    </source>
</evidence>
<evidence type="ECO:0000313" key="6">
    <source>
        <dbReference type="EMBL" id="MFC0591162.1"/>
    </source>
</evidence>
<dbReference type="InterPro" id="IPR006656">
    <property type="entry name" value="Mopterin_OxRdtase"/>
</dbReference>
<keyword evidence="2" id="KW-0408">Iron</keyword>
<dbReference type="PANTHER" id="PTHR43105:SF4">
    <property type="entry name" value="PROTEIN YDEP"/>
    <property type="match status" value="1"/>
</dbReference>
<dbReference type="SUPFAM" id="SSF50692">
    <property type="entry name" value="ADC-like"/>
    <property type="match status" value="1"/>
</dbReference>
<dbReference type="Proteomes" id="UP001589834">
    <property type="component" value="Unassembled WGS sequence"/>
</dbReference>
<evidence type="ECO:0000256" key="3">
    <source>
        <dbReference type="ARBA" id="ARBA00023014"/>
    </source>
</evidence>
<evidence type="ECO:0000256" key="1">
    <source>
        <dbReference type="ARBA" id="ARBA00022723"/>
    </source>
</evidence>